<dbReference type="Proteomes" id="UP000516160">
    <property type="component" value="Chromosome"/>
</dbReference>
<dbReference type="PROSITE" id="PS01276">
    <property type="entry name" value="PEPTIDASE_U32"/>
    <property type="match status" value="1"/>
</dbReference>
<organism evidence="5 6">
    <name type="scientific">Alkalicella caledoniensis</name>
    <dbReference type="NCBI Taxonomy" id="2731377"/>
    <lineage>
        <taxon>Bacteria</taxon>
        <taxon>Bacillati</taxon>
        <taxon>Bacillota</taxon>
        <taxon>Clostridia</taxon>
        <taxon>Eubacteriales</taxon>
        <taxon>Proteinivoracaceae</taxon>
        <taxon>Alkalicella</taxon>
    </lineage>
</organism>
<evidence type="ECO:0000313" key="5">
    <source>
        <dbReference type="EMBL" id="QNO16087.1"/>
    </source>
</evidence>
<name>A0A7G9WBM5_ALKCA</name>
<accession>A0A7G9WBM5</accession>
<dbReference type="Pfam" id="PF01136">
    <property type="entry name" value="Peptidase_U32"/>
    <property type="match status" value="1"/>
</dbReference>
<keyword evidence="2" id="KW-0378">Hydrolase</keyword>
<evidence type="ECO:0000313" key="6">
    <source>
        <dbReference type="Proteomes" id="UP000516160"/>
    </source>
</evidence>
<dbReference type="PANTHER" id="PTHR30217:SF6">
    <property type="entry name" value="TRNA HYDROXYLATION PROTEIN P"/>
    <property type="match status" value="1"/>
</dbReference>
<dbReference type="RefSeq" id="WP_213166483.1">
    <property type="nucleotide sequence ID" value="NZ_CP058559.1"/>
</dbReference>
<dbReference type="Pfam" id="PF16325">
    <property type="entry name" value="Peptidase_U32_C"/>
    <property type="match status" value="1"/>
</dbReference>
<evidence type="ECO:0000256" key="2">
    <source>
        <dbReference type="ARBA" id="ARBA00022801"/>
    </source>
</evidence>
<keyword evidence="1" id="KW-0645">Protease</keyword>
<evidence type="ECO:0000256" key="1">
    <source>
        <dbReference type="ARBA" id="ARBA00022670"/>
    </source>
</evidence>
<keyword evidence="6" id="KW-1185">Reference proteome</keyword>
<sequence>MKKKPELLAPAGDLEKLKVAIAYGANAVYLAGKNFGLRTRATNFSESELLEGLYYAHQNGARVYVTLNILAHNEDLAELPKFVRWLAAVGVDAVIVSDPGIIAIIKKEAPDLEIHMSTQASVTNYAAAEFWKSQGLTRIVLARELSLDEIREIKEKVEVEIETFVHGAMCMSYSGRCLLSNFMVGRDANRGDCAQPCRWKYKLVEEKRPNEHYPVYEDDHGTYIMSSKDLRTIEFLPDLMKAGIDSFKIEGRMKSVNYVATVVNAYRQVIDEIYEKGDDYSFDEKWFDELSKSSHRHFTSGFYKEKAGPSAQSYDSSHYVRDFEFVALIREVEEDGVTAIIEQRNNFNLDQKLELLLPGGVVKDAKILIMWDMEGNSIVSAPHPQQVLKAVFDSEVKPYGILRREK</sequence>
<dbReference type="GO" id="GO:0008233">
    <property type="term" value="F:peptidase activity"/>
    <property type="evidence" value="ECO:0007669"/>
    <property type="project" value="UniProtKB-KW"/>
</dbReference>
<evidence type="ECO:0000259" key="4">
    <source>
        <dbReference type="Pfam" id="PF16325"/>
    </source>
</evidence>
<dbReference type="KEGG" id="acae:HYG86_15580"/>
<comment type="similarity">
    <text evidence="3">Belongs to the peptidase U32 family.</text>
</comment>
<gene>
    <name evidence="5" type="ORF">HYG86_15580</name>
</gene>
<protein>
    <submittedName>
        <fullName evidence="5">U32 family peptidase</fullName>
    </submittedName>
</protein>
<dbReference type="EMBL" id="CP058559">
    <property type="protein sequence ID" value="QNO16087.1"/>
    <property type="molecule type" value="Genomic_DNA"/>
</dbReference>
<dbReference type="Gene3D" id="2.40.30.10">
    <property type="entry name" value="Translation factors"/>
    <property type="match status" value="1"/>
</dbReference>
<dbReference type="InterPro" id="IPR032525">
    <property type="entry name" value="Peptidase_U32_C"/>
</dbReference>
<feature type="domain" description="Peptidase family U32 C-terminal" evidence="4">
    <location>
        <begin position="321"/>
        <end position="403"/>
    </location>
</feature>
<proteinExistence type="inferred from homology"/>
<reference evidence="5 6" key="1">
    <citation type="submission" date="2020-07" db="EMBL/GenBank/DDBJ databases">
        <title>Alkalicella. sp. LB2 genome.</title>
        <authorList>
            <person name="Postec A."/>
            <person name="Quemeneur M."/>
        </authorList>
    </citation>
    <scope>NUCLEOTIDE SEQUENCE [LARGE SCALE GENOMIC DNA]</scope>
    <source>
        <strain evidence="5 6">LB2</strain>
    </source>
</reference>
<dbReference type="InterPro" id="IPR001539">
    <property type="entry name" value="Peptidase_U32"/>
</dbReference>
<evidence type="ECO:0000256" key="3">
    <source>
        <dbReference type="ARBA" id="ARBA00038374"/>
    </source>
</evidence>
<dbReference type="GO" id="GO:0006508">
    <property type="term" value="P:proteolysis"/>
    <property type="evidence" value="ECO:0007669"/>
    <property type="project" value="UniProtKB-KW"/>
</dbReference>
<dbReference type="AlphaFoldDB" id="A0A7G9WBM5"/>
<dbReference type="PANTHER" id="PTHR30217">
    <property type="entry name" value="PEPTIDASE U32 FAMILY"/>
    <property type="match status" value="1"/>
</dbReference>
<dbReference type="InterPro" id="IPR051454">
    <property type="entry name" value="RNA/ubiquinone_mod_enzymes"/>
</dbReference>